<evidence type="ECO:0000256" key="12">
    <source>
        <dbReference type="ARBA" id="ARBA00040721"/>
    </source>
</evidence>
<dbReference type="GO" id="GO:0005737">
    <property type="term" value="C:cytoplasm"/>
    <property type="evidence" value="ECO:0007669"/>
    <property type="project" value="UniProtKB-SubCell"/>
</dbReference>
<dbReference type="PRINTS" id="PR00391">
    <property type="entry name" value="PITRANSFER"/>
</dbReference>
<evidence type="ECO:0000256" key="11">
    <source>
        <dbReference type="ARBA" id="ARBA00038104"/>
    </source>
</evidence>
<dbReference type="SUPFAM" id="SSF55961">
    <property type="entry name" value="Bet v1-like"/>
    <property type="match status" value="1"/>
</dbReference>
<dbReference type="PANTHER" id="PTHR10658">
    <property type="entry name" value="PHOSPHATIDYLINOSITOL TRANSFER PROTEIN"/>
    <property type="match status" value="1"/>
</dbReference>
<feature type="domain" description="Phosphatidylinositol transfer protein N-terminal" evidence="15">
    <location>
        <begin position="156"/>
        <end position="225"/>
    </location>
</feature>
<dbReference type="InterPro" id="IPR023393">
    <property type="entry name" value="START-like_dom_sf"/>
</dbReference>
<evidence type="ECO:0000256" key="2">
    <source>
        <dbReference type="ARBA" id="ARBA00004496"/>
    </source>
</evidence>
<organism evidence="16 17">
    <name type="scientific">Bagarius yarrelli</name>
    <name type="common">Goonch</name>
    <name type="synonym">Bagrus yarrelli</name>
    <dbReference type="NCBI Taxonomy" id="175774"/>
    <lineage>
        <taxon>Eukaryota</taxon>
        <taxon>Metazoa</taxon>
        <taxon>Chordata</taxon>
        <taxon>Craniata</taxon>
        <taxon>Vertebrata</taxon>
        <taxon>Euteleostomi</taxon>
        <taxon>Actinopterygii</taxon>
        <taxon>Neopterygii</taxon>
        <taxon>Teleostei</taxon>
        <taxon>Ostariophysi</taxon>
        <taxon>Siluriformes</taxon>
        <taxon>Sisoridae</taxon>
        <taxon>Sisorinae</taxon>
        <taxon>Bagarius</taxon>
    </lineage>
</organism>
<evidence type="ECO:0000256" key="5">
    <source>
        <dbReference type="ARBA" id="ARBA00022990"/>
    </source>
</evidence>
<evidence type="ECO:0000256" key="13">
    <source>
        <dbReference type="ARBA" id="ARBA00045333"/>
    </source>
</evidence>
<dbReference type="Proteomes" id="UP000319801">
    <property type="component" value="Unassembled WGS sequence"/>
</dbReference>
<feature type="domain" description="Phosphatidylinositol transfer protein N-terminal" evidence="15">
    <location>
        <begin position="18"/>
        <end position="150"/>
    </location>
</feature>
<evidence type="ECO:0000256" key="7">
    <source>
        <dbReference type="ARBA" id="ARBA00023121"/>
    </source>
</evidence>
<evidence type="ECO:0000259" key="15">
    <source>
        <dbReference type="Pfam" id="PF02121"/>
    </source>
</evidence>
<protein>
    <recommendedName>
        <fullName evidence="12">Phosphatidylinositol transfer protein alpha isoform</fullName>
    </recommendedName>
</protein>
<reference evidence="16 17" key="1">
    <citation type="journal article" date="2019" name="Genome Biol. Evol.">
        <title>Whole-Genome Sequencing of the Giant Devil Catfish, Bagarius yarrelli.</title>
        <authorList>
            <person name="Jiang W."/>
            <person name="Lv Y."/>
            <person name="Cheng L."/>
            <person name="Yang K."/>
            <person name="Chao B."/>
            <person name="Wang X."/>
            <person name="Li Y."/>
            <person name="Pan X."/>
            <person name="You X."/>
            <person name="Zhang Y."/>
            <person name="Yang J."/>
            <person name="Li J."/>
            <person name="Zhang X."/>
            <person name="Liu S."/>
            <person name="Sun C."/>
            <person name="Yang J."/>
            <person name="Shi Q."/>
        </authorList>
    </citation>
    <scope>NUCLEOTIDE SEQUENCE [LARGE SCALE GENOMIC DNA]</scope>
    <source>
        <strain evidence="16">JWS20170419001</strain>
        <tissue evidence="16">Muscle</tissue>
    </source>
</reference>
<dbReference type="GO" id="GO:0005634">
    <property type="term" value="C:nucleus"/>
    <property type="evidence" value="ECO:0007669"/>
    <property type="project" value="UniProtKB-SubCell"/>
</dbReference>
<comment type="subcellular location">
    <subcellularLocation>
        <location evidence="2">Cytoplasm</location>
    </subcellularLocation>
    <subcellularLocation>
        <location evidence="1">Nucleus</location>
    </subcellularLocation>
</comment>
<comment type="caution">
    <text evidence="16">The sequence shown here is derived from an EMBL/GenBank/DDBJ whole genome shotgun (WGS) entry which is preliminary data.</text>
</comment>
<dbReference type="GO" id="GO:0008526">
    <property type="term" value="F:phosphatidylinositol transfer activity"/>
    <property type="evidence" value="ECO:0007669"/>
    <property type="project" value="TreeGrafter"/>
</dbReference>
<feature type="compositionally biased region" description="Basic and acidic residues" evidence="14">
    <location>
        <begin position="224"/>
        <end position="236"/>
    </location>
</feature>
<proteinExistence type="inferred from homology"/>
<dbReference type="Pfam" id="PF02121">
    <property type="entry name" value="IP_trans"/>
    <property type="match status" value="2"/>
</dbReference>
<evidence type="ECO:0000256" key="4">
    <source>
        <dbReference type="ARBA" id="ARBA00022490"/>
    </source>
</evidence>
<keyword evidence="5" id="KW-0007">Acetylation</keyword>
<dbReference type="InterPro" id="IPR001666">
    <property type="entry name" value="PI_transfer"/>
</dbReference>
<comment type="similarity">
    <text evidence="11">Belongs to the PtdIns transfer protein family. PI transfer class I subfamily.</text>
</comment>
<evidence type="ECO:0000256" key="10">
    <source>
        <dbReference type="ARBA" id="ARBA00024146"/>
    </source>
</evidence>
<comment type="function">
    <text evidence="13">Catalyzes the transfer of phosphatidylinositol (PI) and phosphatidylcholine (PC) between membranes. Shows a preference for PI and PC containing shorter saturated or monosaturated acyl chains at the sn-1 and sn-2 positions. Preference order for PC is C16:1 &gt; C16:0 &gt; C18:1 &gt; C18:0 &gt; C20:4 and for PI is C16:1 &gt; C16:0 &gt; C18:1 &gt; C18:0 &gt; C20:4 &gt; C20:3.</text>
</comment>
<evidence type="ECO:0000313" key="17">
    <source>
        <dbReference type="Proteomes" id="UP000319801"/>
    </source>
</evidence>
<evidence type="ECO:0000256" key="9">
    <source>
        <dbReference type="ARBA" id="ARBA00023723"/>
    </source>
</evidence>
<keyword evidence="8" id="KW-0539">Nucleus</keyword>
<keyword evidence="4" id="KW-0963">Cytoplasm</keyword>
<evidence type="ECO:0000256" key="3">
    <source>
        <dbReference type="ARBA" id="ARBA00022448"/>
    </source>
</evidence>
<keyword evidence="17" id="KW-1185">Reference proteome</keyword>
<evidence type="ECO:0000256" key="6">
    <source>
        <dbReference type="ARBA" id="ARBA00023055"/>
    </source>
</evidence>
<dbReference type="PANTHER" id="PTHR10658:SF28">
    <property type="entry name" value="PHOSPHATIDYLINOSITOL TRANSFER PROTEIN ALPHA ISOFORM"/>
    <property type="match status" value="1"/>
</dbReference>
<comment type="catalytic activity">
    <reaction evidence="10">
        <text>a 1,2-diacyl-sn-glycero-3-phospho-(1D-myo-inositol)(in) = a 1,2-diacyl-sn-glycero-3-phospho-(1D-myo-inositol)(out)</text>
        <dbReference type="Rhea" id="RHEA:38691"/>
        <dbReference type="ChEBI" id="CHEBI:57880"/>
    </reaction>
    <physiologicalReaction direction="left-to-right" evidence="10">
        <dbReference type="Rhea" id="RHEA:38692"/>
    </physiologicalReaction>
</comment>
<sequence length="244" mass="28480">MFALCECGGNCVVSAALQYQVAQLYSVAEASKNETGGGEGVEVLKNEPYEKEDGEKGQYTHKIYHLHSKVPGFVRMLAPASALKVHEKAWNAYPYCRTNEYMKDNFMIMIETWHKPDFGDQENVHKLDSETWKKTEVVYIDIGDRSQVEDKKELPQKTDCPHMCAYKLVTVKFKWFGLQNKVEGFIQKQEKRLFTNFHRQLFCWIDRWIDLTMDDIRRMEAETQKELDKMREKDPVKGMSASDE</sequence>
<name>A0A556U7G6_BAGYA</name>
<comment type="catalytic activity">
    <reaction evidence="9">
        <text>a 1,2-diacyl-sn-glycero-3-phosphocholine(in) = a 1,2-diacyl-sn-glycero-3-phosphocholine(out)</text>
        <dbReference type="Rhea" id="RHEA:38571"/>
        <dbReference type="ChEBI" id="CHEBI:57643"/>
    </reaction>
    <physiologicalReaction direction="left-to-right" evidence="9">
        <dbReference type="Rhea" id="RHEA:38572"/>
    </physiologicalReaction>
</comment>
<accession>A0A556U7G6</accession>
<dbReference type="InterPro" id="IPR055261">
    <property type="entry name" value="PI_transfer_N"/>
</dbReference>
<dbReference type="GO" id="GO:0035091">
    <property type="term" value="F:phosphatidylinositol binding"/>
    <property type="evidence" value="ECO:0007669"/>
    <property type="project" value="TreeGrafter"/>
</dbReference>
<evidence type="ECO:0000256" key="1">
    <source>
        <dbReference type="ARBA" id="ARBA00004123"/>
    </source>
</evidence>
<keyword evidence="3" id="KW-0813">Transport</keyword>
<evidence type="ECO:0000256" key="14">
    <source>
        <dbReference type="SAM" id="MobiDB-lite"/>
    </source>
</evidence>
<keyword evidence="6" id="KW-0445">Lipid transport</keyword>
<dbReference type="GO" id="GO:0008525">
    <property type="term" value="F:phosphatidylcholine transporter activity"/>
    <property type="evidence" value="ECO:0007669"/>
    <property type="project" value="TreeGrafter"/>
</dbReference>
<gene>
    <name evidence="16" type="ORF">Baya_9114</name>
</gene>
<dbReference type="OrthoDB" id="18453at2759"/>
<evidence type="ECO:0000313" key="16">
    <source>
        <dbReference type="EMBL" id="TSN57784.1"/>
    </source>
</evidence>
<dbReference type="EMBL" id="VCAZ01000058">
    <property type="protein sequence ID" value="TSN57784.1"/>
    <property type="molecule type" value="Genomic_DNA"/>
</dbReference>
<dbReference type="GO" id="GO:0031210">
    <property type="term" value="F:phosphatidylcholine binding"/>
    <property type="evidence" value="ECO:0007669"/>
    <property type="project" value="TreeGrafter"/>
</dbReference>
<feature type="region of interest" description="Disordered" evidence="14">
    <location>
        <begin position="224"/>
        <end position="244"/>
    </location>
</feature>
<dbReference type="AlphaFoldDB" id="A0A556U7G6"/>
<keyword evidence="7" id="KW-0446">Lipid-binding</keyword>
<evidence type="ECO:0000256" key="8">
    <source>
        <dbReference type="ARBA" id="ARBA00023242"/>
    </source>
</evidence>
<dbReference type="Gene3D" id="3.30.530.20">
    <property type="match status" value="1"/>
</dbReference>